<organism evidence="1 2">
    <name type="scientific">Halonotius pteroides</name>
    <dbReference type="NCBI Taxonomy" id="268735"/>
    <lineage>
        <taxon>Archaea</taxon>
        <taxon>Methanobacteriati</taxon>
        <taxon>Methanobacteriota</taxon>
        <taxon>Stenosarchaea group</taxon>
        <taxon>Halobacteria</taxon>
        <taxon>Halobacteriales</taxon>
        <taxon>Haloferacaceae</taxon>
        <taxon>Halonotius</taxon>
    </lineage>
</organism>
<gene>
    <name evidence="1" type="ORF">DP106_14280</name>
</gene>
<protein>
    <recommendedName>
        <fullName evidence="3">MarR family transcriptional regulator</fullName>
    </recommendedName>
</protein>
<dbReference type="RefSeq" id="WP_120086404.1">
    <property type="nucleotide sequence ID" value="NZ_QMDW01000036.1"/>
</dbReference>
<dbReference type="AlphaFoldDB" id="A0A3A6Q641"/>
<dbReference type="OrthoDB" id="302271at2157"/>
<name>A0A3A6Q641_9EURY</name>
<reference evidence="1 2" key="1">
    <citation type="submission" date="2018-06" db="EMBL/GenBank/DDBJ databases">
        <title>Halonotius sp. F13-13 a new haloarchaeeon isolated from a solar saltern from Isla Cristina, Huelva, Spain.</title>
        <authorList>
            <person name="Duran-Viseras A."/>
            <person name="Sanchez-Porro C."/>
            <person name="Ventosa A."/>
        </authorList>
    </citation>
    <scope>NUCLEOTIDE SEQUENCE [LARGE SCALE GENOMIC DNA]</scope>
    <source>
        <strain evidence="1 2">CECT 7525</strain>
    </source>
</reference>
<evidence type="ECO:0008006" key="3">
    <source>
        <dbReference type="Google" id="ProtNLM"/>
    </source>
</evidence>
<proteinExistence type="predicted"/>
<sequence>MYDRDERPLGAVAESAYEILLETIDPDDGITRTDAHERLLEADYAEADADYAIDQLLSRGYLYDIDSQLFVTEHEDFERIE</sequence>
<comment type="caution">
    <text evidence="1">The sequence shown here is derived from an EMBL/GenBank/DDBJ whole genome shotgun (WGS) entry which is preliminary data.</text>
</comment>
<dbReference type="Proteomes" id="UP000281564">
    <property type="component" value="Unassembled WGS sequence"/>
</dbReference>
<evidence type="ECO:0000313" key="2">
    <source>
        <dbReference type="Proteomes" id="UP000281564"/>
    </source>
</evidence>
<accession>A0A3A6Q641</accession>
<evidence type="ECO:0000313" key="1">
    <source>
        <dbReference type="EMBL" id="RJX47689.1"/>
    </source>
</evidence>
<keyword evidence="2" id="KW-1185">Reference proteome</keyword>
<dbReference type="EMBL" id="QMDW01000036">
    <property type="protein sequence ID" value="RJX47689.1"/>
    <property type="molecule type" value="Genomic_DNA"/>
</dbReference>